<dbReference type="KEGG" id="hyj:FHG12_03320"/>
<keyword evidence="5 7" id="KW-0472">Membrane</keyword>
<dbReference type="Gene3D" id="2.60.40.1120">
    <property type="entry name" value="Carboxypeptidase-like, regulatory domain"/>
    <property type="match status" value="1"/>
</dbReference>
<dbReference type="FunFam" id="2.170.130.10:FF:000008">
    <property type="entry name" value="SusC/RagA family TonB-linked outer membrane protein"/>
    <property type="match status" value="1"/>
</dbReference>
<dbReference type="SUPFAM" id="SSF56935">
    <property type="entry name" value="Porins"/>
    <property type="match status" value="1"/>
</dbReference>
<dbReference type="GO" id="GO:0009279">
    <property type="term" value="C:cell outer membrane"/>
    <property type="evidence" value="ECO:0007669"/>
    <property type="project" value="UniProtKB-SubCell"/>
</dbReference>
<comment type="subcellular location">
    <subcellularLocation>
        <location evidence="1 7">Cell outer membrane</location>
        <topology evidence="1 7">Multi-pass membrane protein</topology>
    </subcellularLocation>
</comment>
<dbReference type="OrthoDB" id="9768177at2"/>
<evidence type="ECO:0000256" key="8">
    <source>
        <dbReference type="SAM" id="SignalP"/>
    </source>
</evidence>
<feature type="signal peptide" evidence="8">
    <location>
        <begin position="1"/>
        <end position="21"/>
    </location>
</feature>
<dbReference type="SUPFAM" id="SSF49464">
    <property type="entry name" value="Carboxypeptidase regulatory domain-like"/>
    <property type="match status" value="1"/>
</dbReference>
<reference evidence="10 11" key="1">
    <citation type="submission" date="2019-06" db="EMBL/GenBank/DDBJ databases">
        <authorList>
            <person name="Srinivasan S."/>
        </authorList>
    </citation>
    <scope>NUCLEOTIDE SEQUENCE [LARGE SCALE GENOMIC DNA]</scope>
    <source>
        <strain evidence="10 11">17J68-5</strain>
    </source>
</reference>
<protein>
    <submittedName>
        <fullName evidence="10">TonB-dependent receptor</fullName>
    </submittedName>
</protein>
<dbReference type="Pfam" id="PF07715">
    <property type="entry name" value="Plug"/>
    <property type="match status" value="1"/>
</dbReference>
<evidence type="ECO:0000256" key="6">
    <source>
        <dbReference type="ARBA" id="ARBA00023237"/>
    </source>
</evidence>
<gene>
    <name evidence="10" type="ORF">FHG12_03320</name>
</gene>
<dbReference type="InterPro" id="IPR023997">
    <property type="entry name" value="TonB-dep_OMP_SusC/RagA_CS"/>
</dbReference>
<dbReference type="PROSITE" id="PS52016">
    <property type="entry name" value="TONB_DEPENDENT_REC_3"/>
    <property type="match status" value="1"/>
</dbReference>
<dbReference type="InterPro" id="IPR036942">
    <property type="entry name" value="Beta-barrel_TonB_sf"/>
</dbReference>
<dbReference type="InterPro" id="IPR023996">
    <property type="entry name" value="TonB-dep_OMP_SusC/RagA"/>
</dbReference>
<dbReference type="InterPro" id="IPR039426">
    <property type="entry name" value="TonB-dep_rcpt-like"/>
</dbReference>
<evidence type="ECO:0000313" key="10">
    <source>
        <dbReference type="EMBL" id="QDA59193.1"/>
    </source>
</evidence>
<evidence type="ECO:0000313" key="11">
    <source>
        <dbReference type="Proteomes" id="UP000305398"/>
    </source>
</evidence>
<dbReference type="InterPro" id="IPR008969">
    <property type="entry name" value="CarboxyPept-like_regulatory"/>
</dbReference>
<feature type="domain" description="TonB-dependent receptor plug" evidence="9">
    <location>
        <begin position="116"/>
        <end position="235"/>
    </location>
</feature>
<dbReference type="EMBL" id="CP040896">
    <property type="protein sequence ID" value="QDA59193.1"/>
    <property type="molecule type" value="Genomic_DNA"/>
</dbReference>
<dbReference type="NCBIfam" id="TIGR04056">
    <property type="entry name" value="OMP_RagA_SusC"/>
    <property type="match status" value="1"/>
</dbReference>
<organism evidence="10 11">
    <name type="scientific">Hymenobacter jejuensis</name>
    <dbReference type="NCBI Taxonomy" id="2502781"/>
    <lineage>
        <taxon>Bacteria</taxon>
        <taxon>Pseudomonadati</taxon>
        <taxon>Bacteroidota</taxon>
        <taxon>Cytophagia</taxon>
        <taxon>Cytophagales</taxon>
        <taxon>Hymenobacteraceae</taxon>
        <taxon>Hymenobacter</taxon>
    </lineage>
</organism>
<evidence type="ECO:0000256" key="4">
    <source>
        <dbReference type="ARBA" id="ARBA00022692"/>
    </source>
</evidence>
<evidence type="ECO:0000256" key="2">
    <source>
        <dbReference type="ARBA" id="ARBA00022448"/>
    </source>
</evidence>
<comment type="similarity">
    <text evidence="7">Belongs to the TonB-dependent receptor family.</text>
</comment>
<dbReference type="InterPro" id="IPR037066">
    <property type="entry name" value="Plug_dom_sf"/>
</dbReference>
<dbReference type="AlphaFoldDB" id="A0A5B7ZXF8"/>
<keyword evidence="3 7" id="KW-1134">Transmembrane beta strand</keyword>
<dbReference type="RefSeq" id="WP_139514268.1">
    <property type="nucleotide sequence ID" value="NZ_CP040896.1"/>
</dbReference>
<dbReference type="Gene3D" id="2.170.130.10">
    <property type="entry name" value="TonB-dependent receptor, plug domain"/>
    <property type="match status" value="1"/>
</dbReference>
<name>A0A5B7ZXF8_9BACT</name>
<keyword evidence="11" id="KW-1185">Reference proteome</keyword>
<keyword evidence="2 7" id="KW-0813">Transport</keyword>
<feature type="chain" id="PRO_5022899883" evidence="8">
    <location>
        <begin position="22"/>
        <end position="1067"/>
    </location>
</feature>
<dbReference type="Pfam" id="PF13715">
    <property type="entry name" value="CarbopepD_reg_2"/>
    <property type="match status" value="1"/>
</dbReference>
<proteinExistence type="inferred from homology"/>
<dbReference type="NCBIfam" id="TIGR04057">
    <property type="entry name" value="SusC_RagA_signa"/>
    <property type="match status" value="1"/>
</dbReference>
<keyword evidence="4 7" id="KW-0812">Transmembrane</keyword>
<sequence>MRKLLLMVLLFSLALLQQAVAQNRSISGKVTDQTSGSGLPGATVILKGTNQGVSTNADGTFTLSVPEAGGTIVISSVGYLAAERTLGTDNTINVRLAEDTKQLNEVVVVGYGTQARRDLTGSVASISGKEIATAPVQSFDQALQGRATGVNITTPNGVLNNPPVIRIRGVNSINLSSAPLIVIDGIPAFSGNSSAVGSVPNNPLSNLNPNDIESMEVLKDASASAIYGSRAAGGVILVTTKKGKKGQSHISLDSWAGWSKPVRLYDMLNAEQYISIKNEAVRNLNANRAALGQAATNVEGFKPTLDGNGNPVNTRWYDYIYRTGFSNANTVNFSGGTEKTSFYASVGYTTQKGMLEKNEFKRTSARVNVDHKVYNNFTVGARIGYSNTQNSSPNSGSVADGAFGTAGLGRLPLVLPPNVPAFNPDGSYNTSGAGIGPGANTNPSSATGAPLLPGYYNPVVDLENNYFKSDGNEIQGSVYANWEIIKGLNARTSYGINNISFEDRAFYTSIAGDGYSSGGQALNYYRTNKRWNWQNTLQYDRTIADKHNISLLLGNEQQRTVVDRWGANRTSVADIFFNTFQGNFTNIAVAGNFQGENYLLSYFGRLNYDFGKKYLASVNVRRDGYSAWAKKWGNFYGASVGYIVSEENFWKNAPFATAINFLKFTGSYGEVGNSQGIDDFASLQTYSSSLYGGAASLYFSGAGNKALTWETSKKTDVGMAFGLLEDRIQGDFSYYRNLVDGLILSVPQAPSKGIPGGGAPGDFTNANVILGNVGSMRNTGIELNLRFNAIQKTNFTWTMNGNFTTLKNRVLALATPGQRIGTATSGLETVNFTEVGHSVGEILAIPSLGVNPANGRRMLQKADGTVVQYDHLGTGWTTLDGKAATAPNQLTDGVYYGPTLPKWYGGFDNTFRYHSFDLGVFIQFSGGNYIYNGTKSGLHDQRFWNNEVDILNRWTTEGQKADWPRVVYGDNVSNGSALVMSSNVEKGDFARLRQVSLGYSLNPTVLGKLGVASARIYGQVQNAALLTKYSGIDPEISTNGSNNTGAGVDRNSVGQARTYTVGLNIGF</sequence>
<accession>A0A5B7ZXF8</accession>
<evidence type="ECO:0000256" key="7">
    <source>
        <dbReference type="PROSITE-ProRule" id="PRU01360"/>
    </source>
</evidence>
<keyword evidence="8" id="KW-0732">Signal</keyword>
<keyword evidence="10" id="KW-0675">Receptor</keyword>
<evidence type="ECO:0000259" key="9">
    <source>
        <dbReference type="Pfam" id="PF07715"/>
    </source>
</evidence>
<evidence type="ECO:0000256" key="3">
    <source>
        <dbReference type="ARBA" id="ARBA00022452"/>
    </source>
</evidence>
<keyword evidence="6 7" id="KW-0998">Cell outer membrane</keyword>
<evidence type="ECO:0000256" key="5">
    <source>
        <dbReference type="ARBA" id="ARBA00023136"/>
    </source>
</evidence>
<dbReference type="Proteomes" id="UP000305398">
    <property type="component" value="Chromosome"/>
</dbReference>
<dbReference type="Gene3D" id="2.40.170.20">
    <property type="entry name" value="TonB-dependent receptor, beta-barrel domain"/>
    <property type="match status" value="1"/>
</dbReference>
<evidence type="ECO:0000256" key="1">
    <source>
        <dbReference type="ARBA" id="ARBA00004571"/>
    </source>
</evidence>
<dbReference type="InterPro" id="IPR012910">
    <property type="entry name" value="Plug_dom"/>
</dbReference>